<dbReference type="EMBL" id="CAFBLI010000001">
    <property type="protein sequence ID" value="CAB4855144.1"/>
    <property type="molecule type" value="Genomic_DNA"/>
</dbReference>
<proteinExistence type="predicted"/>
<evidence type="ECO:0000256" key="1">
    <source>
        <dbReference type="ARBA" id="ARBA00004141"/>
    </source>
</evidence>
<dbReference type="AlphaFoldDB" id="A0A6J6MSZ0"/>
<sequence>MKSNIGNQLVTIGIPVRNEEENISELKIAISSLISRLELKGLDVEIIINENGSTDRSLEMLRIWESQEERLKVNKLEPPLTFQASILKMMKAADGDAFIIYQSDMQDPIELVDIFVDHWQKGYSIVAGVIRDRQESFFKKNMRKLFYRTLKLFSDGNFIVGFQDFYLISKNIYKTLATLPNEGLFLRGHISSRFGEVFTLDYSRKDRLKGKSNFKFPEKYGLALDGLLLFGTRLIRVLSTSSFLLFVISIILILVIGISYVFGVRVPMRGWASIYVGILALLSLLGLAVGIILEYLIRIYRVILLK</sequence>
<evidence type="ECO:0000256" key="3">
    <source>
        <dbReference type="ARBA" id="ARBA00022679"/>
    </source>
</evidence>
<accession>A0A6J6MSZ0</accession>
<evidence type="ECO:0000259" key="8">
    <source>
        <dbReference type="Pfam" id="PF00535"/>
    </source>
</evidence>
<dbReference type="InterPro" id="IPR050256">
    <property type="entry name" value="Glycosyltransferase_2"/>
</dbReference>
<keyword evidence="3" id="KW-0808">Transferase</keyword>
<keyword evidence="2" id="KW-0328">Glycosyltransferase</keyword>
<comment type="subcellular location">
    <subcellularLocation>
        <location evidence="1">Membrane</location>
        <topology evidence="1">Multi-pass membrane protein</topology>
    </subcellularLocation>
</comment>
<evidence type="ECO:0000313" key="10">
    <source>
        <dbReference type="EMBL" id="CAB4675655.1"/>
    </source>
</evidence>
<protein>
    <submittedName>
        <fullName evidence="10">Unannotated protein</fullName>
    </submittedName>
</protein>
<reference evidence="10" key="1">
    <citation type="submission" date="2020-05" db="EMBL/GenBank/DDBJ databases">
        <authorList>
            <person name="Chiriac C."/>
            <person name="Salcher M."/>
            <person name="Ghai R."/>
            <person name="Kavagutti S V."/>
        </authorList>
    </citation>
    <scope>NUCLEOTIDE SEQUENCE</scope>
</reference>
<evidence type="ECO:0000313" key="9">
    <source>
        <dbReference type="EMBL" id="CAB4590406.1"/>
    </source>
</evidence>
<keyword evidence="5 7" id="KW-1133">Transmembrane helix</keyword>
<evidence type="ECO:0000313" key="12">
    <source>
        <dbReference type="EMBL" id="CAB4855144.1"/>
    </source>
</evidence>
<gene>
    <name evidence="9" type="ORF">UFOPK1811_00128</name>
    <name evidence="10" type="ORF">UFOPK2360_00153</name>
    <name evidence="11" type="ORF">UFOPK2922_00451</name>
    <name evidence="12" type="ORF">UFOPK3306_00026</name>
</gene>
<evidence type="ECO:0000313" key="11">
    <source>
        <dbReference type="EMBL" id="CAB4772666.1"/>
    </source>
</evidence>
<evidence type="ECO:0000256" key="4">
    <source>
        <dbReference type="ARBA" id="ARBA00022692"/>
    </source>
</evidence>
<dbReference type="EMBL" id="CAEZXH010000005">
    <property type="protein sequence ID" value="CAB4675655.1"/>
    <property type="molecule type" value="Genomic_DNA"/>
</dbReference>
<evidence type="ECO:0000256" key="5">
    <source>
        <dbReference type="ARBA" id="ARBA00022989"/>
    </source>
</evidence>
<evidence type="ECO:0000256" key="2">
    <source>
        <dbReference type="ARBA" id="ARBA00022676"/>
    </source>
</evidence>
<keyword evidence="4 7" id="KW-0812">Transmembrane</keyword>
<dbReference type="PANTHER" id="PTHR48090:SF1">
    <property type="entry name" value="PROPHAGE BACTOPRENOL GLUCOSYL TRANSFERASE HOMOLOG"/>
    <property type="match status" value="1"/>
</dbReference>
<dbReference type="PANTHER" id="PTHR48090">
    <property type="entry name" value="UNDECAPRENYL-PHOSPHATE 4-DEOXY-4-FORMAMIDO-L-ARABINOSE TRANSFERASE-RELATED"/>
    <property type="match status" value="1"/>
</dbReference>
<dbReference type="EMBL" id="CAEZUJ010000003">
    <property type="protein sequence ID" value="CAB4590406.1"/>
    <property type="molecule type" value="Genomic_DNA"/>
</dbReference>
<evidence type="ECO:0000256" key="7">
    <source>
        <dbReference type="SAM" id="Phobius"/>
    </source>
</evidence>
<dbReference type="InterPro" id="IPR001173">
    <property type="entry name" value="Glyco_trans_2-like"/>
</dbReference>
<feature type="transmembrane region" description="Helical" evidence="7">
    <location>
        <begin position="243"/>
        <end position="262"/>
    </location>
</feature>
<dbReference type="GO" id="GO:0005886">
    <property type="term" value="C:plasma membrane"/>
    <property type="evidence" value="ECO:0007669"/>
    <property type="project" value="TreeGrafter"/>
</dbReference>
<dbReference type="Pfam" id="PF00535">
    <property type="entry name" value="Glycos_transf_2"/>
    <property type="match status" value="1"/>
</dbReference>
<dbReference type="EMBL" id="CAEZZS010000013">
    <property type="protein sequence ID" value="CAB4772666.1"/>
    <property type="molecule type" value="Genomic_DNA"/>
</dbReference>
<keyword evidence="6 7" id="KW-0472">Membrane</keyword>
<name>A0A6J6MSZ0_9ZZZZ</name>
<dbReference type="GO" id="GO:0016757">
    <property type="term" value="F:glycosyltransferase activity"/>
    <property type="evidence" value="ECO:0007669"/>
    <property type="project" value="UniProtKB-KW"/>
</dbReference>
<dbReference type="InterPro" id="IPR029044">
    <property type="entry name" value="Nucleotide-diphossugar_trans"/>
</dbReference>
<feature type="transmembrane region" description="Helical" evidence="7">
    <location>
        <begin position="274"/>
        <end position="297"/>
    </location>
</feature>
<evidence type="ECO:0000256" key="6">
    <source>
        <dbReference type="ARBA" id="ARBA00023136"/>
    </source>
</evidence>
<dbReference type="Gene3D" id="3.90.550.10">
    <property type="entry name" value="Spore Coat Polysaccharide Biosynthesis Protein SpsA, Chain A"/>
    <property type="match status" value="1"/>
</dbReference>
<feature type="domain" description="Glycosyltransferase 2-like" evidence="8">
    <location>
        <begin position="11"/>
        <end position="167"/>
    </location>
</feature>
<dbReference type="SUPFAM" id="SSF53448">
    <property type="entry name" value="Nucleotide-diphospho-sugar transferases"/>
    <property type="match status" value="1"/>
</dbReference>
<organism evidence="10">
    <name type="scientific">freshwater metagenome</name>
    <dbReference type="NCBI Taxonomy" id="449393"/>
    <lineage>
        <taxon>unclassified sequences</taxon>
        <taxon>metagenomes</taxon>
        <taxon>ecological metagenomes</taxon>
    </lineage>
</organism>